<keyword evidence="3" id="KW-1185">Reference proteome</keyword>
<gene>
    <name evidence="2" type="ORF">F0185_26010</name>
</gene>
<proteinExistence type="predicted"/>
<feature type="signal peptide" evidence="1">
    <location>
        <begin position="1"/>
        <end position="21"/>
    </location>
</feature>
<organism evidence="2 3">
    <name type="scientific">Massilia rubra</name>
    <dbReference type="NCBI Taxonomy" id="2607910"/>
    <lineage>
        <taxon>Bacteria</taxon>
        <taxon>Pseudomonadati</taxon>
        <taxon>Pseudomonadota</taxon>
        <taxon>Betaproteobacteria</taxon>
        <taxon>Burkholderiales</taxon>
        <taxon>Oxalobacteraceae</taxon>
        <taxon>Telluria group</taxon>
        <taxon>Massilia</taxon>
    </lineage>
</organism>
<comment type="caution">
    <text evidence="2">The sequence shown here is derived from an EMBL/GenBank/DDBJ whole genome shotgun (WGS) entry which is preliminary data.</text>
</comment>
<evidence type="ECO:0000256" key="1">
    <source>
        <dbReference type="SAM" id="SignalP"/>
    </source>
</evidence>
<protein>
    <recommendedName>
        <fullName evidence="4">DUF3298 domain-containing protein</fullName>
    </recommendedName>
</protein>
<dbReference type="EMBL" id="VUYU01000023">
    <property type="protein sequence ID" value="NHZ37027.1"/>
    <property type="molecule type" value="Genomic_DNA"/>
</dbReference>
<feature type="chain" id="PRO_5046717710" description="DUF3298 domain-containing protein" evidence="1">
    <location>
        <begin position="22"/>
        <end position="228"/>
    </location>
</feature>
<dbReference type="RefSeq" id="WP_167229488.1">
    <property type="nucleotide sequence ID" value="NZ_VUYU01000023.1"/>
</dbReference>
<evidence type="ECO:0008006" key="4">
    <source>
        <dbReference type="Google" id="ProtNLM"/>
    </source>
</evidence>
<sequence length="228" mass="24776">MNIVAFAACASMCLPILQAQAHGLAPAPVGYRVADSTPTTSVAIQTVSVDAVAGMPRKAVVHVNAILKAAAAGFANEAKQCGAAAQGRPWGYKLAFDKVLVSHAYLSVVFAKSTVCAGSPDEEKEARVFALKTGELVPARALFKQMLPSATIMPSITKNKELIRLDEQTAETLIDDSKLLLNIDDERCDFYLKNGSYRIWVEGKNLVFFPEFIQPYSFCQTEYLIKPE</sequence>
<keyword evidence="1" id="KW-0732">Signal</keyword>
<accession>A0ABX0LYN4</accession>
<dbReference type="Proteomes" id="UP000785613">
    <property type="component" value="Unassembled WGS sequence"/>
</dbReference>
<evidence type="ECO:0000313" key="3">
    <source>
        <dbReference type="Proteomes" id="UP000785613"/>
    </source>
</evidence>
<reference evidence="2 3" key="1">
    <citation type="submission" date="2019-09" db="EMBL/GenBank/DDBJ databases">
        <title>Taxonomy of Antarctic Massilia spp.: description of Massilia rubra sp. nov., Massilia aquatica sp. nov., Massilia mucilaginosa sp. nov., Massilia frigida sp. nov. isolated from streams, lakes and regoliths.</title>
        <authorList>
            <person name="Holochova P."/>
            <person name="Sedlacek I."/>
            <person name="Kralova S."/>
            <person name="Maslanova I."/>
            <person name="Busse H.-J."/>
            <person name="Stankova E."/>
            <person name="Vrbovska V."/>
            <person name="Kovarovic V."/>
            <person name="Bartak M."/>
            <person name="Svec P."/>
            <person name="Pantucek R."/>
        </authorList>
    </citation>
    <scope>NUCLEOTIDE SEQUENCE [LARGE SCALE GENOMIC DNA]</scope>
    <source>
        <strain evidence="2 3">CCM 8692</strain>
    </source>
</reference>
<name>A0ABX0LYN4_9BURK</name>
<evidence type="ECO:0000313" key="2">
    <source>
        <dbReference type="EMBL" id="NHZ37027.1"/>
    </source>
</evidence>